<reference evidence="1 2" key="1">
    <citation type="submission" date="2023-07" db="EMBL/GenBank/DDBJ databases">
        <title>Paenibacillus sp. JX-17 nov. isolated from soil.</title>
        <authorList>
            <person name="Wan Y."/>
            <person name="Liu B."/>
        </authorList>
    </citation>
    <scope>NUCLEOTIDE SEQUENCE [LARGE SCALE GENOMIC DNA]</scope>
    <source>
        <strain evidence="1 2">JX-17</strain>
    </source>
</reference>
<dbReference type="RefSeq" id="WP_305022403.1">
    <property type="nucleotide sequence ID" value="NZ_JAUQTB010000001.1"/>
</dbReference>
<organism evidence="1 2">
    <name type="scientific">Paenibacillus lacisoli</name>
    <dbReference type="NCBI Taxonomy" id="3064525"/>
    <lineage>
        <taxon>Bacteria</taxon>
        <taxon>Bacillati</taxon>
        <taxon>Bacillota</taxon>
        <taxon>Bacilli</taxon>
        <taxon>Bacillales</taxon>
        <taxon>Paenibacillaceae</taxon>
        <taxon>Paenibacillus</taxon>
    </lineage>
</organism>
<accession>A0ABT9C7H7</accession>
<keyword evidence="2" id="KW-1185">Reference proteome</keyword>
<dbReference type="EMBL" id="JAUQTB010000001">
    <property type="protein sequence ID" value="MDO7905225.1"/>
    <property type="molecule type" value="Genomic_DNA"/>
</dbReference>
<evidence type="ECO:0000313" key="1">
    <source>
        <dbReference type="EMBL" id="MDO7905225.1"/>
    </source>
</evidence>
<sequence>MKKPVEFTTTISPFEAADIVLNHHELKDDLLYWEHHVVGDDGKQICTFVFEKYYIRTGGRASLTVILENLEGISKVRCITSGSAESILSFDLGAGGNFVSWFKYLLQGYIADESE</sequence>
<protein>
    <submittedName>
        <fullName evidence="1">DUF6054 family protein</fullName>
    </submittedName>
</protein>
<gene>
    <name evidence="1" type="ORF">Q5741_02205</name>
</gene>
<dbReference type="InterPro" id="IPR046117">
    <property type="entry name" value="DUF6054"/>
</dbReference>
<evidence type="ECO:0000313" key="2">
    <source>
        <dbReference type="Proteomes" id="UP001240171"/>
    </source>
</evidence>
<dbReference type="Pfam" id="PF19524">
    <property type="entry name" value="DUF6054"/>
    <property type="match status" value="1"/>
</dbReference>
<comment type="caution">
    <text evidence="1">The sequence shown here is derived from an EMBL/GenBank/DDBJ whole genome shotgun (WGS) entry which is preliminary data.</text>
</comment>
<proteinExistence type="predicted"/>
<dbReference type="Proteomes" id="UP001240171">
    <property type="component" value="Unassembled WGS sequence"/>
</dbReference>
<name>A0ABT9C7H7_9BACL</name>